<reference evidence="2" key="1">
    <citation type="journal article" date="2021" name="Proc. Natl. Acad. Sci. U.S.A.">
        <title>A Catalog of Tens of Thousands of Viruses from Human Metagenomes Reveals Hidden Associations with Chronic Diseases.</title>
        <authorList>
            <person name="Tisza M.J."/>
            <person name="Buck C.B."/>
        </authorList>
    </citation>
    <scope>NUCLEOTIDE SEQUENCE</scope>
    <source>
        <strain evidence="2">CtncN39</strain>
    </source>
</reference>
<name>A0A8S5V2K4_9CAUD</name>
<keyword evidence="1" id="KW-0812">Transmembrane</keyword>
<evidence type="ECO:0000256" key="1">
    <source>
        <dbReference type="SAM" id="Phobius"/>
    </source>
</evidence>
<accession>A0A8S5V2K4</accession>
<keyword evidence="1" id="KW-1133">Transmembrane helix</keyword>
<organism evidence="2">
    <name type="scientific">Myoviridae sp. ctncN39</name>
    <dbReference type="NCBI Taxonomy" id="2825170"/>
    <lineage>
        <taxon>Viruses</taxon>
        <taxon>Duplodnaviria</taxon>
        <taxon>Heunggongvirae</taxon>
        <taxon>Uroviricota</taxon>
        <taxon>Caudoviricetes</taxon>
    </lineage>
</organism>
<proteinExistence type="predicted"/>
<sequence>MKKRKYRQALRLAVAKAVLTCCALVVLTAIPVLAEGGMSAVWWLIGATLAANWAAGEILKGREKRHGESDASPHEKV</sequence>
<feature type="transmembrane region" description="Helical" evidence="1">
    <location>
        <begin position="12"/>
        <end position="34"/>
    </location>
</feature>
<keyword evidence="1" id="KW-0472">Membrane</keyword>
<dbReference type="EMBL" id="BK016183">
    <property type="protein sequence ID" value="DAG00851.1"/>
    <property type="molecule type" value="Genomic_DNA"/>
</dbReference>
<feature type="transmembrane region" description="Helical" evidence="1">
    <location>
        <begin position="40"/>
        <end position="59"/>
    </location>
</feature>
<protein>
    <submittedName>
        <fullName evidence="2">Uncharacterized protein</fullName>
    </submittedName>
</protein>
<evidence type="ECO:0000313" key="2">
    <source>
        <dbReference type="EMBL" id="DAG00851.1"/>
    </source>
</evidence>